<name>A0A8J3SFY5_9ACTN</name>
<evidence type="ECO:0000313" key="2">
    <source>
        <dbReference type="Proteomes" id="UP000619788"/>
    </source>
</evidence>
<sequence length="77" mass="8157">MTTRLVQINMKAHDDSALGRFWAEALGWGVSSEGPGVTNLEPEGLTYPDPADVGQGDVPGTVMADPEGNEFCLLAPR</sequence>
<keyword evidence="2" id="KW-1185">Reference proteome</keyword>
<dbReference type="EMBL" id="BOOJ01000025">
    <property type="protein sequence ID" value="GIH92202.1"/>
    <property type="molecule type" value="Genomic_DNA"/>
</dbReference>
<comment type="caution">
    <text evidence="1">The sequence shown here is derived from an EMBL/GenBank/DDBJ whole genome shotgun (WGS) entry which is preliminary data.</text>
</comment>
<reference evidence="1 2" key="1">
    <citation type="submission" date="2021-01" db="EMBL/GenBank/DDBJ databases">
        <title>Whole genome shotgun sequence of Planobispora siamensis NBRC 107568.</title>
        <authorList>
            <person name="Komaki H."/>
            <person name="Tamura T."/>
        </authorList>
    </citation>
    <scope>NUCLEOTIDE SEQUENCE [LARGE SCALE GENOMIC DNA]</scope>
    <source>
        <strain evidence="1 2">NBRC 107568</strain>
    </source>
</reference>
<evidence type="ECO:0008006" key="3">
    <source>
        <dbReference type="Google" id="ProtNLM"/>
    </source>
</evidence>
<evidence type="ECO:0000313" key="1">
    <source>
        <dbReference type="EMBL" id="GIH92202.1"/>
    </source>
</evidence>
<dbReference type="Proteomes" id="UP000619788">
    <property type="component" value="Unassembled WGS sequence"/>
</dbReference>
<gene>
    <name evidence="1" type="ORF">Psi01_28320</name>
</gene>
<accession>A0A8J3SFY5</accession>
<dbReference type="AlphaFoldDB" id="A0A8J3SFY5"/>
<protein>
    <recommendedName>
        <fullName evidence="3">Glyoxalase-like domain-containing protein</fullName>
    </recommendedName>
</protein>
<proteinExistence type="predicted"/>
<organism evidence="1 2">
    <name type="scientific">Planobispora siamensis</name>
    <dbReference type="NCBI Taxonomy" id="936338"/>
    <lineage>
        <taxon>Bacteria</taxon>
        <taxon>Bacillati</taxon>
        <taxon>Actinomycetota</taxon>
        <taxon>Actinomycetes</taxon>
        <taxon>Streptosporangiales</taxon>
        <taxon>Streptosporangiaceae</taxon>
        <taxon>Planobispora</taxon>
    </lineage>
</organism>